<dbReference type="EMBL" id="CP039289">
    <property type="protein sequence ID" value="QCC05598.1"/>
    <property type="molecule type" value="Genomic_DNA"/>
</dbReference>
<dbReference type="Proteomes" id="UP000296079">
    <property type="component" value="Plasmid pHG1"/>
</dbReference>
<evidence type="ECO:0000313" key="2">
    <source>
        <dbReference type="Proteomes" id="UP000296079"/>
    </source>
</evidence>
<dbReference type="RefSeq" id="WP_136227941.1">
    <property type="nucleotide sequence ID" value="NC_005241.1"/>
</dbReference>
<gene>
    <name evidence="1" type="ORF">E6A55_34155</name>
</gene>
<reference evidence="1 2" key="1">
    <citation type="submission" date="2019-04" db="EMBL/GenBank/DDBJ databases">
        <title>Long-read de novo sequencing of Cupriavidus necator H16.</title>
        <authorList>
            <person name="Little G.T."/>
            <person name="Ehsaan M."/>
            <person name="Arenas-Lopez C."/>
            <person name="Jawed K."/>
            <person name="Winzer K."/>
            <person name="Kovacs K."/>
            <person name="Malys N."/>
            <person name="Minton N.P."/>
        </authorList>
    </citation>
    <scope>NUCLEOTIDE SEQUENCE [LARGE SCALE GENOMIC DNA]</scope>
    <source>
        <strain evidence="1 2">H16</strain>
        <plasmid evidence="2">phg1</plasmid>
    </source>
</reference>
<organism evidence="1 2">
    <name type="scientific">Cupriavidus necator (strain ATCC 17699 / DSM 428 / KCTC 22496 / NCIMB 10442 / H16 / Stanier 337)</name>
    <name type="common">Ralstonia eutropha</name>
    <dbReference type="NCBI Taxonomy" id="381666"/>
    <lineage>
        <taxon>Bacteria</taxon>
        <taxon>Pseudomonadati</taxon>
        <taxon>Pseudomonadota</taxon>
        <taxon>Betaproteobacteria</taxon>
        <taxon>Burkholderiales</taxon>
        <taxon>Burkholderiaceae</taxon>
        <taxon>Cupriavidus</taxon>
    </lineage>
</organism>
<sequence length="79" mass="8242">MSNKAMATVSKLALAGLRHGAGAVAGARRGAKQIRRLLPADSFARSAAQRRCAVSRHAGKFHLLAAMASNARGSDVDTR</sequence>
<geneLocation type="plasmid" evidence="2">
    <name>phg1</name>
</geneLocation>
<dbReference type="AlphaFoldDB" id="A0AAE5ZNN6"/>
<name>A0AAE5ZNN6_CUPNH</name>
<proteinExistence type="predicted"/>
<protein>
    <submittedName>
        <fullName evidence="1">Uncharacterized protein</fullName>
    </submittedName>
</protein>
<evidence type="ECO:0000313" key="1">
    <source>
        <dbReference type="EMBL" id="QCC05598.1"/>
    </source>
</evidence>
<keyword evidence="1" id="KW-0614">Plasmid</keyword>
<accession>A0AAE5ZNN6</accession>